<evidence type="ECO:0000313" key="2">
    <source>
        <dbReference type="Proteomes" id="UP000777482"/>
    </source>
</evidence>
<evidence type="ECO:0000313" key="1">
    <source>
        <dbReference type="EMBL" id="KAG0666127.1"/>
    </source>
</evidence>
<dbReference type="Proteomes" id="UP000777482">
    <property type="component" value="Unassembled WGS sequence"/>
</dbReference>
<sequence length="384" mass="43065">MRYRLPLELELCILELAAPPLDIDSLPRRVDFFIMISLAHRSLTAWAQDRLRDQFLYTYSPRHDEHERLKKRLEAGYGRDRPLRRLYLDLTRLPDAARVRTALDAHSIATIDGRVSGALLLTSALSGSIQDGAATAQKETFDEVARFVVIAAPAPGDGYWELCVMITSHCQVLDTLWLKPPILKLDLKALPPPCVLYIDNDNHDGTWGYFGSLPISCKTALYLRNINLGMEGDMSDLSGLDLRQLVFDKCYSTAVHVYNLVEVFQRLETLVLSEGGSFFPVSLVATLPASIRRVHVLQHTFFIDIDEDQPDNPHELPHLESFTFTFTVPVARASGLALAASDSIHHLQRVIESNIVAPQCTFKYLRSRSSPESLLPDALAAFNL</sequence>
<name>A0A9P7B8E9_RHOMI</name>
<dbReference type="AlphaFoldDB" id="A0A9P7B8E9"/>
<dbReference type="EMBL" id="PUHQ01000006">
    <property type="protein sequence ID" value="KAG0666127.1"/>
    <property type="molecule type" value="Genomic_DNA"/>
</dbReference>
<organism evidence="1 2">
    <name type="scientific">Rhodotorula mucilaginosa</name>
    <name type="common">Yeast</name>
    <name type="synonym">Rhodotorula rubra</name>
    <dbReference type="NCBI Taxonomy" id="5537"/>
    <lineage>
        <taxon>Eukaryota</taxon>
        <taxon>Fungi</taxon>
        <taxon>Dikarya</taxon>
        <taxon>Basidiomycota</taxon>
        <taxon>Pucciniomycotina</taxon>
        <taxon>Microbotryomycetes</taxon>
        <taxon>Sporidiobolales</taxon>
        <taxon>Sporidiobolaceae</taxon>
        <taxon>Rhodotorula</taxon>
    </lineage>
</organism>
<reference evidence="1 2" key="1">
    <citation type="submission" date="2020-11" db="EMBL/GenBank/DDBJ databases">
        <title>Kefir isolates.</title>
        <authorList>
            <person name="Marcisauskas S."/>
            <person name="Kim Y."/>
            <person name="Blasche S."/>
        </authorList>
    </citation>
    <scope>NUCLEOTIDE SEQUENCE [LARGE SCALE GENOMIC DNA]</scope>
    <source>
        <strain evidence="1 2">KR</strain>
    </source>
</reference>
<comment type="caution">
    <text evidence="1">The sequence shown here is derived from an EMBL/GenBank/DDBJ whole genome shotgun (WGS) entry which is preliminary data.</text>
</comment>
<proteinExistence type="predicted"/>
<keyword evidence="2" id="KW-1185">Reference proteome</keyword>
<accession>A0A9P7B8E9</accession>
<protein>
    <submittedName>
        <fullName evidence="1">Uncharacterized protein</fullName>
    </submittedName>
</protein>
<gene>
    <name evidence="1" type="ORF">C6P46_005478</name>
</gene>